<feature type="compositionally biased region" description="Low complexity" evidence="3">
    <location>
        <begin position="394"/>
        <end position="409"/>
    </location>
</feature>
<evidence type="ECO:0000256" key="3">
    <source>
        <dbReference type="SAM" id="MobiDB-lite"/>
    </source>
</evidence>
<feature type="compositionally biased region" description="Basic and acidic residues" evidence="3">
    <location>
        <begin position="22"/>
        <end position="31"/>
    </location>
</feature>
<dbReference type="EMBL" id="ML143439">
    <property type="protein sequence ID" value="TBU26929.1"/>
    <property type="molecule type" value="Genomic_DNA"/>
</dbReference>
<dbReference type="Proteomes" id="UP000292957">
    <property type="component" value="Unassembled WGS sequence"/>
</dbReference>
<dbReference type="InterPro" id="IPR017956">
    <property type="entry name" value="AT_hook_DNA-bd_motif"/>
</dbReference>
<feature type="compositionally biased region" description="Polar residues" evidence="3">
    <location>
        <begin position="251"/>
        <end position="260"/>
    </location>
</feature>
<accession>A0A4Q9MHR4</accession>
<feature type="compositionally biased region" description="Low complexity" evidence="3">
    <location>
        <begin position="665"/>
        <end position="678"/>
    </location>
</feature>
<feature type="compositionally biased region" description="Low complexity" evidence="3">
    <location>
        <begin position="440"/>
        <end position="457"/>
    </location>
</feature>
<dbReference type="GO" id="GO:0003677">
    <property type="term" value="F:DNA binding"/>
    <property type="evidence" value="ECO:0007669"/>
    <property type="project" value="InterPro"/>
</dbReference>
<comment type="subcellular location">
    <subcellularLocation>
        <location evidence="1">Nucleus</location>
    </subcellularLocation>
</comment>
<protein>
    <submittedName>
        <fullName evidence="4">Uncharacterized protein</fullName>
    </submittedName>
</protein>
<proteinExistence type="predicted"/>
<organism evidence="4">
    <name type="scientific">Dichomitus squalens</name>
    <dbReference type="NCBI Taxonomy" id="114155"/>
    <lineage>
        <taxon>Eukaryota</taxon>
        <taxon>Fungi</taxon>
        <taxon>Dikarya</taxon>
        <taxon>Basidiomycota</taxon>
        <taxon>Agaricomycotina</taxon>
        <taxon>Agaricomycetes</taxon>
        <taxon>Polyporales</taxon>
        <taxon>Polyporaceae</taxon>
        <taxon>Dichomitus</taxon>
    </lineage>
</organism>
<feature type="compositionally biased region" description="Polar residues" evidence="3">
    <location>
        <begin position="328"/>
        <end position="340"/>
    </location>
</feature>
<feature type="compositionally biased region" description="Basic residues" evidence="3">
    <location>
        <begin position="679"/>
        <end position="689"/>
    </location>
</feature>
<dbReference type="AlphaFoldDB" id="A0A4Q9MHR4"/>
<feature type="compositionally biased region" description="Basic residues" evidence="3">
    <location>
        <begin position="537"/>
        <end position="547"/>
    </location>
</feature>
<dbReference type="OrthoDB" id="2757957at2759"/>
<feature type="compositionally biased region" description="Basic residues" evidence="3">
    <location>
        <begin position="286"/>
        <end position="308"/>
    </location>
</feature>
<dbReference type="InterPro" id="IPR000637">
    <property type="entry name" value="HMGI/Y_DNA-bd_CS"/>
</dbReference>
<evidence type="ECO:0000313" key="4">
    <source>
        <dbReference type="EMBL" id="TBU26929.1"/>
    </source>
</evidence>
<reference evidence="4" key="1">
    <citation type="submission" date="2019-01" db="EMBL/GenBank/DDBJ databases">
        <title>Draft genome sequences of three monokaryotic isolates of the white-rot basidiomycete fungus Dichomitus squalens.</title>
        <authorList>
            <consortium name="DOE Joint Genome Institute"/>
            <person name="Lopez S.C."/>
            <person name="Andreopoulos B."/>
            <person name="Pangilinan J."/>
            <person name="Lipzen A."/>
            <person name="Riley R."/>
            <person name="Ahrendt S."/>
            <person name="Ng V."/>
            <person name="Barry K."/>
            <person name="Daum C."/>
            <person name="Grigoriev I.V."/>
            <person name="Hilden K.S."/>
            <person name="Makela M.R."/>
            <person name="de Vries R.P."/>
        </authorList>
    </citation>
    <scope>NUCLEOTIDE SEQUENCE [LARGE SCALE GENOMIC DNA]</scope>
    <source>
        <strain evidence="4">OM18370.1</strain>
    </source>
</reference>
<dbReference type="SMART" id="SM00384">
    <property type="entry name" value="AT_hook"/>
    <property type="match status" value="6"/>
</dbReference>
<dbReference type="PROSITE" id="PS00354">
    <property type="entry name" value="HMGI_Y"/>
    <property type="match status" value="1"/>
</dbReference>
<feature type="region of interest" description="Disordered" evidence="3">
    <location>
        <begin position="1"/>
        <end position="472"/>
    </location>
</feature>
<feature type="region of interest" description="Disordered" evidence="3">
    <location>
        <begin position="663"/>
        <end position="702"/>
    </location>
</feature>
<dbReference type="PRINTS" id="PR00929">
    <property type="entry name" value="ATHOOK"/>
</dbReference>
<evidence type="ECO:0000256" key="1">
    <source>
        <dbReference type="ARBA" id="ARBA00004123"/>
    </source>
</evidence>
<keyword evidence="2" id="KW-0539">Nucleus</keyword>
<feature type="compositionally biased region" description="Low complexity" evidence="3">
    <location>
        <begin position="582"/>
        <end position="603"/>
    </location>
</feature>
<feature type="compositionally biased region" description="Low complexity" evidence="3">
    <location>
        <begin position="93"/>
        <end position="108"/>
    </location>
</feature>
<dbReference type="GO" id="GO:0006355">
    <property type="term" value="P:regulation of DNA-templated transcription"/>
    <property type="evidence" value="ECO:0007669"/>
    <property type="project" value="InterPro"/>
</dbReference>
<dbReference type="GO" id="GO:0005634">
    <property type="term" value="C:nucleus"/>
    <property type="evidence" value="ECO:0007669"/>
    <property type="project" value="UniProtKB-SubCell"/>
</dbReference>
<evidence type="ECO:0000256" key="2">
    <source>
        <dbReference type="ARBA" id="ARBA00023242"/>
    </source>
</evidence>
<sequence length="846" mass="90283">MSKVFPAYIGKPPPHVLKKRRQREEQARARELSPAVPDPEPSTPAHSDRADVFGTINRSATRVYRTYAHKRTRSTARSGAEAESGGEEEEQGSRSSSPKGSSSGSPTKRSQKERARYSDAASPAKRPRLDDEAEDDHMYVDPLTFDDPFPALPAASTSQGPARRRKSSVYVEIQIPARRPRSQAQRGASPAEPEVQTEAPSTSSARRRGRPSKVKPISIPTPSATSDEGVPREAGRQHRASGYSMTLVEALNNSFATSDTPVRMEPDEEQSIARPSNPESDPVKRGPGRVRGSGRGRGRGRGSGRGRGRGAGSPDPVMSHRGVYKTSPAHSTRSAASMPTWTALPTIDVGSPTAHQPPHIYAQEKEESTGDELETVAPPVTPKRPRGRPRKNPLPEASTSAAAAGMTSGQRKALVPRTPGWSRRATADPATPTPKRRGRPPGTKNKATLAREAAAAEVARRRASFPSLPSLPISSAAILKQTSANANHALPPPAKRGPGRPRKSAPVFPTMFASDTIDFLEPLKDPDDDDDAPSPAKRTRSRSRQRRASVSGTPGPAEKPAATPRRGRSASSARTPRTGRDSANAAAVTATPKAPASTSQSTSGFYLDPVALEWRPRRRPASVSPPKAKRRPRPALHAGAKAAEFQSRKKLCDALKRALLEAPMPKVKQVTPAQQKQKQQQKQKTNKKGQKGDGDDGLKVAPSGVLLFGDKSAEEAGEGESEDEVRGEAMVVFNGSWAVITDPKVVFDDALALRTLHEVVMGIGAFISSESPTFYEIDGGKTITVAVPCGCMSLREGASSSTPNSSASNSRLECMGEMAVSVAEEIVPLGFAGTARGMRATVLVTH</sequence>
<name>A0A4Q9MHR4_9APHY</name>
<gene>
    <name evidence="4" type="ORF">BD311DRAFT_725264</name>
</gene>
<feature type="region of interest" description="Disordered" evidence="3">
    <location>
        <begin position="484"/>
        <end position="647"/>
    </location>
</feature>